<feature type="domain" description="Ketoreductase" evidence="3">
    <location>
        <begin position="4"/>
        <end position="187"/>
    </location>
</feature>
<dbReference type="PRINTS" id="PR00081">
    <property type="entry name" value="GDHRDH"/>
</dbReference>
<dbReference type="GO" id="GO:0016491">
    <property type="term" value="F:oxidoreductase activity"/>
    <property type="evidence" value="ECO:0007669"/>
    <property type="project" value="UniProtKB-KW"/>
</dbReference>
<dbReference type="RefSeq" id="WP_092699581.1">
    <property type="nucleotide sequence ID" value="NZ_FNFC01000003.1"/>
</dbReference>
<reference evidence="4 5" key="1">
    <citation type="submission" date="2016-10" db="EMBL/GenBank/DDBJ databases">
        <authorList>
            <person name="de Groot N.N."/>
        </authorList>
    </citation>
    <scope>NUCLEOTIDE SEQUENCE [LARGE SCALE GENOMIC DNA]</scope>
    <source>
        <strain evidence="4 5">IBRC-M10015</strain>
    </source>
</reference>
<dbReference type="PANTHER" id="PTHR43669">
    <property type="entry name" value="5-KETO-D-GLUCONATE 5-REDUCTASE"/>
    <property type="match status" value="1"/>
</dbReference>
<name>A0A1G8TG58_9EURY</name>
<accession>A0A1G8TG58</accession>
<evidence type="ECO:0000259" key="3">
    <source>
        <dbReference type="SMART" id="SM00822"/>
    </source>
</evidence>
<organism evidence="4 5">
    <name type="scientific">Halovenus aranensis</name>
    <dbReference type="NCBI Taxonomy" id="890420"/>
    <lineage>
        <taxon>Archaea</taxon>
        <taxon>Methanobacteriati</taxon>
        <taxon>Methanobacteriota</taxon>
        <taxon>Stenosarchaea group</taxon>
        <taxon>Halobacteria</taxon>
        <taxon>Halobacteriales</taxon>
        <taxon>Haloarculaceae</taxon>
        <taxon>Halovenus</taxon>
    </lineage>
</organism>
<gene>
    <name evidence="4" type="ORF">SAMN05216226_10350</name>
</gene>
<dbReference type="OrthoDB" id="213346at2157"/>
<evidence type="ECO:0000313" key="4">
    <source>
        <dbReference type="EMBL" id="SDJ40491.1"/>
    </source>
</evidence>
<protein>
    <submittedName>
        <fullName evidence="4">NADP-dependent 3-hydroxy acid dehydrogenase YdfG</fullName>
    </submittedName>
</protein>
<dbReference type="SUPFAM" id="SSF51735">
    <property type="entry name" value="NAD(P)-binding Rossmann-fold domains"/>
    <property type="match status" value="1"/>
</dbReference>
<dbReference type="CDD" id="cd05233">
    <property type="entry name" value="SDR_c"/>
    <property type="match status" value="1"/>
</dbReference>
<keyword evidence="5" id="KW-1185">Reference proteome</keyword>
<dbReference type="Gene3D" id="3.40.50.720">
    <property type="entry name" value="NAD(P)-binding Rossmann-like Domain"/>
    <property type="match status" value="1"/>
</dbReference>
<proteinExistence type="inferred from homology"/>
<dbReference type="Pfam" id="PF00106">
    <property type="entry name" value="adh_short"/>
    <property type="match status" value="1"/>
</dbReference>
<comment type="similarity">
    <text evidence="1">Belongs to the short-chain dehydrogenases/reductases (SDR) family.</text>
</comment>
<dbReference type="STRING" id="890420.SAMN05216226_10350"/>
<dbReference type="PANTHER" id="PTHR43669:SF3">
    <property type="entry name" value="ALCOHOL DEHYDROGENASE, PUTATIVE (AFU_ORTHOLOGUE AFUA_3G03445)-RELATED"/>
    <property type="match status" value="1"/>
</dbReference>
<evidence type="ECO:0000256" key="1">
    <source>
        <dbReference type="ARBA" id="ARBA00006484"/>
    </source>
</evidence>
<evidence type="ECO:0000256" key="2">
    <source>
        <dbReference type="ARBA" id="ARBA00023002"/>
    </source>
</evidence>
<dbReference type="Proteomes" id="UP000198856">
    <property type="component" value="Unassembled WGS sequence"/>
</dbReference>
<dbReference type="SMART" id="SM00822">
    <property type="entry name" value="PKS_KR"/>
    <property type="match status" value="1"/>
</dbReference>
<keyword evidence="2" id="KW-0560">Oxidoreductase</keyword>
<dbReference type="InterPro" id="IPR036291">
    <property type="entry name" value="NAD(P)-bd_dom_sf"/>
</dbReference>
<dbReference type="InterPro" id="IPR057326">
    <property type="entry name" value="KR_dom"/>
</dbReference>
<dbReference type="EMBL" id="FNFC01000003">
    <property type="protein sequence ID" value="SDJ40491.1"/>
    <property type="molecule type" value="Genomic_DNA"/>
</dbReference>
<dbReference type="AlphaFoldDB" id="A0A1G8TG58"/>
<sequence>MDGKTVVVTGASTGIGRAVALDFATAGAHVVICARDADSLEETAADISEAGGDVTAKRADVRDEYDVEHLMEIAASEGGNIDAVVANAGVYHGDTGETPLDQESYAAYDNHLKTNGRGVFATLREAVPHLADDARLVVSSGAVARKKAEGFGSYAVSKATAEAIARGFATDTPYDVCVIDPGLVATELSGPDGHDPENVVEQYRWVLDDAPAEELDGSVIDRRAFRKAQR</sequence>
<dbReference type="InterPro" id="IPR002347">
    <property type="entry name" value="SDR_fam"/>
</dbReference>
<evidence type="ECO:0000313" key="5">
    <source>
        <dbReference type="Proteomes" id="UP000198856"/>
    </source>
</evidence>